<organism evidence="1 2">
    <name type="scientific">Pandoraea terrae</name>
    <dbReference type="NCBI Taxonomy" id="1537710"/>
    <lineage>
        <taxon>Bacteria</taxon>
        <taxon>Pseudomonadati</taxon>
        <taxon>Pseudomonadota</taxon>
        <taxon>Betaproteobacteria</taxon>
        <taxon>Burkholderiales</taxon>
        <taxon>Burkholderiaceae</taxon>
        <taxon>Pandoraea</taxon>
    </lineage>
</organism>
<sequence length="60" mass="6984">MHIQTASTKLKRDPGTIPFSDFATDVGYQRFDVREYDPARRWPVKNCIKGLSVLGFHRFL</sequence>
<dbReference type="Proteomes" id="UP000414233">
    <property type="component" value="Unassembled WGS sequence"/>
</dbReference>
<evidence type="ECO:0000313" key="2">
    <source>
        <dbReference type="Proteomes" id="UP000414233"/>
    </source>
</evidence>
<evidence type="ECO:0000313" key="1">
    <source>
        <dbReference type="EMBL" id="VVD61968.1"/>
    </source>
</evidence>
<reference evidence="1 2" key="1">
    <citation type="submission" date="2019-08" db="EMBL/GenBank/DDBJ databases">
        <authorList>
            <person name="Peeters C."/>
        </authorList>
    </citation>
    <scope>NUCLEOTIDE SEQUENCE [LARGE SCALE GENOMIC DNA]</scope>
    <source>
        <strain evidence="1 2">LMG 30175</strain>
    </source>
</reference>
<dbReference type="EMBL" id="CABPRZ010000001">
    <property type="protein sequence ID" value="VVD61968.1"/>
    <property type="molecule type" value="Genomic_DNA"/>
</dbReference>
<name>A0A5E4RJ66_9BURK</name>
<dbReference type="AlphaFoldDB" id="A0A5E4RJ66"/>
<accession>A0A5E4RJ66</accession>
<protein>
    <submittedName>
        <fullName evidence="1">Uncharacterized protein</fullName>
    </submittedName>
</protein>
<proteinExistence type="predicted"/>
<gene>
    <name evidence="1" type="ORF">PTE30175_00146</name>
</gene>
<keyword evidence="2" id="KW-1185">Reference proteome</keyword>